<protein>
    <submittedName>
        <fullName evidence="2">Uncharacterized protein</fullName>
    </submittedName>
</protein>
<feature type="region of interest" description="Disordered" evidence="1">
    <location>
        <begin position="1"/>
        <end position="25"/>
    </location>
</feature>
<organism evidence="2">
    <name type="scientific">Tamarix androssowii</name>
    <dbReference type="NCBI Taxonomy" id="189785"/>
    <lineage>
        <taxon>Eukaryota</taxon>
        <taxon>Viridiplantae</taxon>
        <taxon>Streptophyta</taxon>
        <taxon>Embryophyta</taxon>
        <taxon>Tracheophyta</taxon>
        <taxon>Spermatophyta</taxon>
        <taxon>Magnoliopsida</taxon>
        <taxon>eudicotyledons</taxon>
        <taxon>Gunneridae</taxon>
        <taxon>Pentapetalae</taxon>
        <taxon>Caryophyllales</taxon>
        <taxon>Tamaricaceae</taxon>
        <taxon>Tamarix</taxon>
    </lineage>
</organism>
<dbReference type="EMBL" id="JQ040811">
    <property type="protein sequence ID" value="AFD22860.1"/>
    <property type="molecule type" value="mRNA"/>
</dbReference>
<accession>H9BP03</accession>
<sequence length="67" mass="7858">GCDRVRARRGSHPLRRPLPRDLGPVRRRGHFSRLQFERASPLDSKAGLFRFQAQAKVCSLFYLCKYR</sequence>
<feature type="compositionally biased region" description="Basic residues" evidence="1">
    <location>
        <begin position="1"/>
        <end position="17"/>
    </location>
</feature>
<evidence type="ECO:0000313" key="2">
    <source>
        <dbReference type="EMBL" id="AFD22860.1"/>
    </source>
</evidence>
<proteinExistence type="evidence at transcript level"/>
<feature type="non-terminal residue" evidence="2">
    <location>
        <position position="1"/>
    </location>
</feature>
<dbReference type="AlphaFoldDB" id="H9BP03"/>
<evidence type="ECO:0000256" key="1">
    <source>
        <dbReference type="SAM" id="MobiDB-lite"/>
    </source>
</evidence>
<name>H9BP03_9CARY</name>
<reference evidence="2" key="1">
    <citation type="submission" date="2011-11" db="EMBL/GenBank/DDBJ databases">
        <authorList>
            <person name="Wang L."/>
            <person name="Xu C."/>
            <person name="Wang C."/>
            <person name="Wang Y."/>
        </authorList>
    </citation>
    <scope>NUCLEOTIDE SEQUENCE</scope>
</reference>